<feature type="region of interest" description="Disordered" evidence="1">
    <location>
        <begin position="53"/>
        <end position="87"/>
    </location>
</feature>
<feature type="compositionally biased region" description="Pro residues" evidence="1">
    <location>
        <begin position="57"/>
        <end position="79"/>
    </location>
</feature>
<evidence type="ECO:0000313" key="2">
    <source>
        <dbReference type="EMBL" id="KAJ7969352.1"/>
    </source>
</evidence>
<accession>A0AAD7M3U9</accession>
<evidence type="ECO:0000256" key="1">
    <source>
        <dbReference type="SAM" id="MobiDB-lite"/>
    </source>
</evidence>
<gene>
    <name evidence="2" type="ORF">O6P43_013328</name>
</gene>
<keyword evidence="3" id="KW-1185">Reference proteome</keyword>
<dbReference type="EMBL" id="JARAOO010000005">
    <property type="protein sequence ID" value="KAJ7969352.1"/>
    <property type="molecule type" value="Genomic_DNA"/>
</dbReference>
<protein>
    <submittedName>
        <fullName evidence="2">Uncharacterized protein</fullName>
    </submittedName>
</protein>
<sequence length="87" mass="9754">MICRNYFVSVVGLTSWRARDYASTLLNRELVIEQEVVKELGIYGGLKKDIQTVLQPTHPPPEPEPQPLPNPPNPSPKPPSTFDIFGK</sequence>
<name>A0AAD7M3U9_QUISA</name>
<comment type="caution">
    <text evidence="2">The sequence shown here is derived from an EMBL/GenBank/DDBJ whole genome shotgun (WGS) entry which is preliminary data.</text>
</comment>
<dbReference type="KEGG" id="qsa:O6P43_013328"/>
<evidence type="ECO:0000313" key="3">
    <source>
        <dbReference type="Proteomes" id="UP001163823"/>
    </source>
</evidence>
<reference evidence="2" key="1">
    <citation type="journal article" date="2023" name="Science">
        <title>Elucidation of the pathway for biosynthesis of saponin adjuvants from the soapbark tree.</title>
        <authorList>
            <person name="Reed J."/>
            <person name="Orme A."/>
            <person name="El-Demerdash A."/>
            <person name="Owen C."/>
            <person name="Martin L.B.B."/>
            <person name="Misra R.C."/>
            <person name="Kikuchi S."/>
            <person name="Rejzek M."/>
            <person name="Martin A.C."/>
            <person name="Harkess A."/>
            <person name="Leebens-Mack J."/>
            <person name="Louveau T."/>
            <person name="Stephenson M.J."/>
            <person name="Osbourn A."/>
        </authorList>
    </citation>
    <scope>NUCLEOTIDE SEQUENCE</scope>
    <source>
        <strain evidence="2">S10</strain>
    </source>
</reference>
<proteinExistence type="predicted"/>
<dbReference type="Proteomes" id="UP001163823">
    <property type="component" value="Chromosome 5"/>
</dbReference>
<dbReference type="AlphaFoldDB" id="A0AAD7M3U9"/>
<organism evidence="2 3">
    <name type="scientific">Quillaja saponaria</name>
    <name type="common">Soap bark tree</name>
    <dbReference type="NCBI Taxonomy" id="32244"/>
    <lineage>
        <taxon>Eukaryota</taxon>
        <taxon>Viridiplantae</taxon>
        <taxon>Streptophyta</taxon>
        <taxon>Embryophyta</taxon>
        <taxon>Tracheophyta</taxon>
        <taxon>Spermatophyta</taxon>
        <taxon>Magnoliopsida</taxon>
        <taxon>eudicotyledons</taxon>
        <taxon>Gunneridae</taxon>
        <taxon>Pentapetalae</taxon>
        <taxon>rosids</taxon>
        <taxon>fabids</taxon>
        <taxon>Fabales</taxon>
        <taxon>Quillajaceae</taxon>
        <taxon>Quillaja</taxon>
    </lineage>
</organism>